<sequence length="267" mass="30346">MERTSILQGDTGAGNFLFADGRVTAVVDWEWAHYGDPMEDLGNIWLRDFFTPSAGGDLSDYFRRYAAKAGLQLDRQKIIYYLVHQLIRGVVFIPHMTRRADWRSTVALNLGYQAISDLVSCEAIGLYHGIEETETESLEIIEDPEAGDLYRLITKQLEQGVAPKLNDDYSLSLVAGVADITRYLERRHINGPRADKMELEGINRLLGESYQELQAARQAFNIELQNMPKTDELAVLEHCWGVARRNLELMGPLADRWRQCRLATVDV</sequence>
<dbReference type="InterPro" id="IPR011009">
    <property type="entry name" value="Kinase-like_dom_sf"/>
</dbReference>
<comment type="caution">
    <text evidence="2">The sequence shown here is derived from an EMBL/GenBank/DDBJ whole genome shotgun (WGS) entry which is preliminary data.</text>
</comment>
<dbReference type="AlphaFoldDB" id="A0A7W2TUY0"/>
<dbReference type="SUPFAM" id="SSF56112">
    <property type="entry name" value="Protein kinase-like (PK-like)"/>
    <property type="match status" value="1"/>
</dbReference>
<evidence type="ECO:0000259" key="1">
    <source>
        <dbReference type="Pfam" id="PF01636"/>
    </source>
</evidence>
<dbReference type="Pfam" id="PF01636">
    <property type="entry name" value="APH"/>
    <property type="match status" value="1"/>
</dbReference>
<dbReference type="InterPro" id="IPR002575">
    <property type="entry name" value="Aminoglycoside_PTrfase"/>
</dbReference>
<organism evidence="2 3">
    <name type="scientific">Sediminihaliea albiluteola</name>
    <dbReference type="NCBI Taxonomy" id="2758564"/>
    <lineage>
        <taxon>Bacteria</taxon>
        <taxon>Pseudomonadati</taxon>
        <taxon>Pseudomonadota</taxon>
        <taxon>Gammaproteobacteria</taxon>
        <taxon>Cellvibrionales</taxon>
        <taxon>Halieaceae</taxon>
        <taxon>Sediminihaliea</taxon>
    </lineage>
</organism>
<keyword evidence="2" id="KW-0808">Transferase</keyword>
<keyword evidence="3" id="KW-1185">Reference proteome</keyword>
<evidence type="ECO:0000313" key="3">
    <source>
        <dbReference type="Proteomes" id="UP000539350"/>
    </source>
</evidence>
<dbReference type="EMBL" id="JACFXU010000013">
    <property type="protein sequence ID" value="MBA6412361.1"/>
    <property type="molecule type" value="Genomic_DNA"/>
</dbReference>
<accession>A0A7W2TUY0</accession>
<dbReference type="Gene3D" id="3.90.1200.10">
    <property type="match status" value="1"/>
</dbReference>
<feature type="domain" description="Aminoglycoside phosphotransferase" evidence="1">
    <location>
        <begin position="8"/>
        <end position="66"/>
    </location>
</feature>
<name>A0A7W2TUY0_9GAMM</name>
<gene>
    <name evidence="2" type="ORF">H2508_04475</name>
</gene>
<reference evidence="2 3" key="1">
    <citation type="submission" date="2020-07" db="EMBL/GenBank/DDBJ databases">
        <title>Halieaceae bacterium, F7430, whole genome shotgun sequencing project.</title>
        <authorList>
            <person name="Jiang S."/>
            <person name="Liu Z.W."/>
            <person name="Du Z.J."/>
        </authorList>
    </citation>
    <scope>NUCLEOTIDE SEQUENCE [LARGE SCALE GENOMIC DNA]</scope>
    <source>
        <strain evidence="2 3">F7430</strain>
    </source>
</reference>
<dbReference type="Proteomes" id="UP000539350">
    <property type="component" value="Unassembled WGS sequence"/>
</dbReference>
<evidence type="ECO:0000313" key="2">
    <source>
        <dbReference type="EMBL" id="MBA6412361.1"/>
    </source>
</evidence>
<proteinExistence type="predicted"/>
<protein>
    <submittedName>
        <fullName evidence="2">Phosphotransferase</fullName>
    </submittedName>
</protein>
<dbReference type="GO" id="GO:0016740">
    <property type="term" value="F:transferase activity"/>
    <property type="evidence" value="ECO:0007669"/>
    <property type="project" value="UniProtKB-KW"/>
</dbReference>